<feature type="domain" description="Integral membrane bound transporter" evidence="9">
    <location>
        <begin position="717"/>
        <end position="849"/>
    </location>
</feature>
<comment type="subcellular location">
    <subcellularLocation>
        <location evidence="1">Membrane</location>
        <topology evidence="1">Multi-pass membrane protein</topology>
    </subcellularLocation>
</comment>
<reference evidence="10 11" key="1">
    <citation type="submission" date="2019-06" db="EMBL/GenBank/DDBJ databases">
        <authorList>
            <person name="Palmer J.M."/>
        </authorList>
    </citation>
    <scope>NUCLEOTIDE SEQUENCE [LARGE SCALE GENOMIC DNA]</scope>
    <source>
        <strain evidence="10 11">TWF788</strain>
    </source>
</reference>
<keyword evidence="2 6" id="KW-0812">Transmembrane</keyword>
<evidence type="ECO:0000256" key="1">
    <source>
        <dbReference type="ARBA" id="ARBA00004141"/>
    </source>
</evidence>
<keyword evidence="4 6" id="KW-0472">Membrane</keyword>
<evidence type="ECO:0000259" key="8">
    <source>
        <dbReference type="Pfam" id="PF10337"/>
    </source>
</evidence>
<keyword evidence="3 6" id="KW-1133">Transmembrane helix</keyword>
<feature type="compositionally biased region" description="Basic and acidic residues" evidence="5">
    <location>
        <begin position="25"/>
        <end position="38"/>
    </location>
</feature>
<sequence length="1098" mass="121922">MPTPQNENARVGDQDAELGATSLEDPLHVARGQIERNTNDASPERPSLISNPGDGRDGILEESPTRQQYNEETGESTKSSILDKLPYWITERLTIRDVKILFRAALAAWASFLFVVIHPILKSFGTEAFMGMLCLFINPASVMVPIYILTASTILIGILLAWAWGTLTFLAALSCRDDEVYNATYAAILQAASQSSHPSLYVQRQIFNGELLQTPVTAVIFVMCNIFIYFMARLRAAFPKFILVYIFGLIVIDVYITTGPLSNSFQGLLPLVFVKPLTSSIAIGLVLSLVVFPESCSYATLVTLSKSLGHACEILKITRSMLQEGGINKRIPVQEINVLKRKIIEAQTLAKQQFTFIEIEPSIGQWSGGDIKHLQEGFQDLFVNGIVLLNFHLLRQEYRSKVQRNAPKDPAVSYPYSFSLNNHKPRKDPYRRNSEAQTLASTAIYEFLKPEPESGKLEQAAFDEMGNLSQDLLDHDAVITSMKIIDSANNRKWFTSPKKSNMDVIVEQHTQALDKLKNQRERFQLRIVDSMIDPASHFFDAEGKFIHSSDGCVKILGLVVGMNYRHRIMAFTASLVNLLEHLIQLESEKSKVKFWMPVALKSLFSVAISPEPVYDDNALEKTQKIFEKKEGKLKGQKEKKGRKEKSTAQRTRGKSAKTYNNRYQQQRPRNKIVRALTSLYHWVTNSDGAFAARVVIATLILTIPGATKPGARFCYDNRAIWAVITAQLSLAQFMGDFVFSVAMRFLGTLIGGVVGLGAWYIGAGSGPGNSYGIMAILVPCVIIGMAFRIWAPQEWMIPTLMGVATLMLVLGDSWETNYLPGLLYQAPGYGVFYHRLLLVLVGFGVAILVQVFPCPPSATRNASKSLAVVSSHITSFYADTVSDFLTKPEGAEYRAACGIRNERLTQLLTEIDALVPRIKMVKFEPSSSPFTCSILLEIETCLSRILESLSTIAFVLPRLTGTYKRILEAQTYFVETETVASIIAALTALEETLRGGQPLSDVLPVPLLQNLRKITMPPNGIGAHEFSRDILKDDDVSLHCIPSFLVALMAVASLYSRIDSLVITVKEAVGEKYHVEGLLSISPEPIRSGHDIVLSHQV</sequence>
<feature type="transmembrane region" description="Helical" evidence="6">
    <location>
        <begin position="100"/>
        <end position="121"/>
    </location>
</feature>
<dbReference type="GO" id="GO:0016020">
    <property type="term" value="C:membrane"/>
    <property type="evidence" value="ECO:0007669"/>
    <property type="project" value="UniProtKB-SubCell"/>
</dbReference>
<feature type="transmembrane region" description="Helical" evidence="6">
    <location>
        <begin position="238"/>
        <end position="256"/>
    </location>
</feature>
<evidence type="ECO:0000256" key="6">
    <source>
        <dbReference type="SAM" id="Phobius"/>
    </source>
</evidence>
<feature type="transmembrane region" description="Helical" evidence="6">
    <location>
        <begin position="832"/>
        <end position="852"/>
    </location>
</feature>
<evidence type="ECO:0000256" key="2">
    <source>
        <dbReference type="ARBA" id="ARBA00022692"/>
    </source>
</evidence>
<evidence type="ECO:0000259" key="7">
    <source>
        <dbReference type="Pfam" id="PF10334"/>
    </source>
</evidence>
<comment type="caution">
    <text evidence="10">The sequence shown here is derived from an EMBL/GenBank/DDBJ whole genome shotgun (WGS) entry which is preliminary data.</text>
</comment>
<evidence type="ECO:0000313" key="10">
    <source>
        <dbReference type="EMBL" id="KAF3157809.1"/>
    </source>
</evidence>
<evidence type="ECO:0008006" key="12">
    <source>
        <dbReference type="Google" id="ProtNLM"/>
    </source>
</evidence>
<feature type="domain" description="Putative ER transporter 6TM N-terminal" evidence="8">
    <location>
        <begin position="85"/>
        <end position="524"/>
    </location>
</feature>
<dbReference type="InterPro" id="IPR049453">
    <property type="entry name" value="Memb_transporter_dom"/>
</dbReference>
<feature type="transmembrane region" description="Helical" evidence="6">
    <location>
        <begin position="154"/>
        <end position="173"/>
    </location>
</feature>
<dbReference type="InterPro" id="IPR018823">
    <property type="entry name" value="ArAE_2_N"/>
</dbReference>
<feature type="domain" description="DUF2421" evidence="7">
    <location>
        <begin position="853"/>
        <end position="1073"/>
    </location>
</feature>
<dbReference type="AlphaFoldDB" id="A0A7C8JZ54"/>
<feature type="transmembrane region" description="Helical" evidence="6">
    <location>
        <begin position="690"/>
        <end position="707"/>
    </location>
</feature>
<dbReference type="Pfam" id="PF10337">
    <property type="entry name" value="ArAE_2_N"/>
    <property type="match status" value="1"/>
</dbReference>
<dbReference type="PANTHER" id="PTHR37994:SF3">
    <property type="entry name" value="ER TRANSPORTER 6TM N-TERMINAL DOMAIN-CONTAINING PROTEIN"/>
    <property type="match status" value="1"/>
</dbReference>
<dbReference type="Pfam" id="PF13515">
    <property type="entry name" value="FUSC_2"/>
    <property type="match status" value="1"/>
</dbReference>
<feature type="region of interest" description="Disordered" evidence="5">
    <location>
        <begin position="1"/>
        <end position="77"/>
    </location>
</feature>
<dbReference type="EMBL" id="JAABOE010000240">
    <property type="protein sequence ID" value="KAF3157809.1"/>
    <property type="molecule type" value="Genomic_DNA"/>
</dbReference>
<dbReference type="Proteomes" id="UP000479691">
    <property type="component" value="Unassembled WGS sequence"/>
</dbReference>
<organism evidence="10 11">
    <name type="scientific">Orbilia oligospora</name>
    <name type="common">Nematode-trapping fungus</name>
    <name type="synonym">Arthrobotrys oligospora</name>
    <dbReference type="NCBI Taxonomy" id="2813651"/>
    <lineage>
        <taxon>Eukaryota</taxon>
        <taxon>Fungi</taxon>
        <taxon>Dikarya</taxon>
        <taxon>Ascomycota</taxon>
        <taxon>Pezizomycotina</taxon>
        <taxon>Orbiliomycetes</taxon>
        <taxon>Orbiliales</taxon>
        <taxon>Orbiliaceae</taxon>
        <taxon>Orbilia</taxon>
    </lineage>
</organism>
<feature type="transmembrane region" description="Helical" evidence="6">
    <location>
        <begin position="745"/>
        <end position="763"/>
    </location>
</feature>
<feature type="transmembrane region" description="Helical" evidence="6">
    <location>
        <begin position="770"/>
        <end position="789"/>
    </location>
</feature>
<evidence type="ECO:0000256" key="5">
    <source>
        <dbReference type="SAM" id="MobiDB-lite"/>
    </source>
</evidence>
<protein>
    <recommendedName>
        <fullName evidence="12">ER transporter 6TM N-terminal domain-containing protein</fullName>
    </recommendedName>
</protein>
<name>A0A7C8JZ54_ORBOL</name>
<gene>
    <name evidence="10" type="ORF">TWF788_005269</name>
</gene>
<evidence type="ECO:0000313" key="11">
    <source>
        <dbReference type="Proteomes" id="UP000479691"/>
    </source>
</evidence>
<accession>A0A7C8JZ54</accession>
<dbReference type="Pfam" id="PF10334">
    <property type="entry name" value="BRE4"/>
    <property type="match status" value="1"/>
</dbReference>
<feature type="compositionally biased region" description="Polar residues" evidence="5">
    <location>
        <begin position="65"/>
        <end position="77"/>
    </location>
</feature>
<feature type="transmembrane region" description="Helical" evidence="6">
    <location>
        <begin position="128"/>
        <end position="148"/>
    </location>
</feature>
<proteinExistence type="predicted"/>
<dbReference type="InterPro" id="IPR018820">
    <property type="entry name" value="BRE4-related_DUF2421"/>
</dbReference>
<feature type="region of interest" description="Disordered" evidence="5">
    <location>
        <begin position="630"/>
        <end position="663"/>
    </location>
</feature>
<evidence type="ECO:0000259" key="9">
    <source>
        <dbReference type="Pfam" id="PF13515"/>
    </source>
</evidence>
<dbReference type="PANTHER" id="PTHR37994">
    <property type="entry name" value="ARAE_2_N DOMAIN-CONTAINING PROTEIN-RELATED"/>
    <property type="match status" value="1"/>
</dbReference>
<evidence type="ECO:0000256" key="4">
    <source>
        <dbReference type="ARBA" id="ARBA00023136"/>
    </source>
</evidence>
<feature type="transmembrane region" description="Helical" evidence="6">
    <location>
        <begin position="211"/>
        <end position="232"/>
    </location>
</feature>
<feature type="transmembrane region" description="Helical" evidence="6">
    <location>
        <begin position="268"/>
        <end position="292"/>
    </location>
</feature>
<evidence type="ECO:0000256" key="3">
    <source>
        <dbReference type="ARBA" id="ARBA00022989"/>
    </source>
</evidence>